<evidence type="ECO:0000313" key="9">
    <source>
        <dbReference type="Proteomes" id="UP001168338"/>
    </source>
</evidence>
<dbReference type="RefSeq" id="WP_301662811.1">
    <property type="nucleotide sequence ID" value="NZ_VCYH01000001.1"/>
</dbReference>
<evidence type="ECO:0000256" key="6">
    <source>
        <dbReference type="SAM" id="Phobius"/>
    </source>
</evidence>
<dbReference type="Proteomes" id="UP001168338">
    <property type="component" value="Unassembled WGS sequence"/>
</dbReference>
<dbReference type="InterPro" id="IPR000731">
    <property type="entry name" value="SSD"/>
</dbReference>
<feature type="transmembrane region" description="Helical" evidence="6">
    <location>
        <begin position="601"/>
        <end position="619"/>
    </location>
</feature>
<keyword evidence="2" id="KW-1003">Cell membrane</keyword>
<feature type="domain" description="SSD" evidence="7">
    <location>
        <begin position="624"/>
        <end position="750"/>
    </location>
</feature>
<feature type="transmembrane region" description="Helical" evidence="6">
    <location>
        <begin position="725"/>
        <end position="748"/>
    </location>
</feature>
<feature type="transmembrane region" description="Helical" evidence="6">
    <location>
        <begin position="696"/>
        <end position="719"/>
    </location>
</feature>
<evidence type="ECO:0000256" key="5">
    <source>
        <dbReference type="ARBA" id="ARBA00023136"/>
    </source>
</evidence>
<proteinExistence type="predicted"/>
<dbReference type="PANTHER" id="PTHR33406:SF13">
    <property type="entry name" value="MEMBRANE PROTEIN YDFJ"/>
    <property type="match status" value="1"/>
</dbReference>
<sequence length="768" mass="81671">MKSPFTLLADAIVSRPFAVAGVFAFVLIAALFGMTMVSMETGDDTYIDKTTSRGALLSHYKDTYSSDAIMILFEADDVLNPDVLAYIDLLEEDIRNERYVADVSSIVTMIKAAGGGDLPRSQADIISAKAQVPADLLERYVPSNLMTIGVVTLEPGVSSDAQSQVLAGIDSLIGISDPPPGVSVTVSGTPAFQEEMKQEMGSSMGMLIGAAMLLMVLAVMLLFSHVRYRLLPVAVVATGLILTFGIMGLFGIPISMTVIAAFPVLIGIGIDYAIQFHSRLDESVRQMPLAEAVRAAIANAGPSILVAMGATSMGFIAMLLAPVPMVADFGVTCTLGVVCCYLAALVIVPTFALIMHYRSKPHVGVLDDVASCELDWQGCETEPPHAAGTRGSLIERYDALLGKIAYTVAKHPVPVILLFCVVAAVGFQLDGRVAINADGETFVPSEMPALLDMKKITRTMGSTSSIPVVIAADDVLDPGVLGWIRDFGEYELEDERITAVTSIATLVADYNGGSLPDTEQEIAAIVDRIPEASKSRYLNGNMEAVLEFSTVDMEMDASRSLVQDIGKDIDWLEPPAGVHGQVTGTMEMFAGLMDDIKESKTGMTVLGFAFILGFLLLVYRKINAVSPLIPIVLIVGWNGAIMYLLGIDYTPLTAVLGSMTIGVASEYTILIMERCEEELARGMEISAAIRTAVQKIGTAITVSGLTTVFGFSALVLSSFNIISNFGIVTVITVGFSLVGAILVMPAVLSLMYRFAGRRDAGAEQAALA</sequence>
<keyword evidence="5 6" id="KW-0472">Membrane</keyword>
<dbReference type="Gene3D" id="1.20.1640.10">
    <property type="entry name" value="Multidrug efflux transporter AcrB transmembrane domain"/>
    <property type="match status" value="2"/>
</dbReference>
<feature type="domain" description="SSD" evidence="7">
    <location>
        <begin position="235"/>
        <end position="354"/>
    </location>
</feature>
<feature type="transmembrane region" description="Helical" evidence="6">
    <location>
        <begin position="256"/>
        <end position="274"/>
    </location>
</feature>
<feature type="transmembrane region" description="Helical" evidence="6">
    <location>
        <begin position="230"/>
        <end position="250"/>
    </location>
</feature>
<accession>A0ABT8M749</accession>
<gene>
    <name evidence="8" type="ORF">FGU65_02410</name>
</gene>
<dbReference type="PROSITE" id="PS50156">
    <property type="entry name" value="SSD"/>
    <property type="match status" value="2"/>
</dbReference>
<dbReference type="SUPFAM" id="SSF82866">
    <property type="entry name" value="Multidrug efflux transporter AcrB transmembrane domain"/>
    <property type="match status" value="2"/>
</dbReference>
<evidence type="ECO:0000313" key="8">
    <source>
        <dbReference type="EMBL" id="MDN7023758.1"/>
    </source>
</evidence>
<reference evidence="8" key="1">
    <citation type="submission" date="2019-05" db="EMBL/GenBank/DDBJ databases">
        <title>Methanoculleus sp. FWC-SCC1, a methanogenic archaeon isolated from deep marine cold seep.</title>
        <authorList>
            <person name="Chen Y.-W."/>
            <person name="Chen S.-C."/>
            <person name="Teng N.-H."/>
            <person name="Lai M.-C."/>
        </authorList>
    </citation>
    <scope>NUCLEOTIDE SEQUENCE</scope>
    <source>
        <strain evidence="8">FWC-SCC1</strain>
    </source>
</reference>
<keyword evidence="4 6" id="KW-1133">Transmembrane helix</keyword>
<name>A0ABT8M749_9EURY</name>
<dbReference type="Pfam" id="PF03176">
    <property type="entry name" value="MMPL"/>
    <property type="match status" value="2"/>
</dbReference>
<keyword evidence="9" id="KW-1185">Reference proteome</keyword>
<evidence type="ECO:0000256" key="1">
    <source>
        <dbReference type="ARBA" id="ARBA00004651"/>
    </source>
</evidence>
<dbReference type="PANTHER" id="PTHR33406">
    <property type="entry name" value="MEMBRANE PROTEIN MJ1562-RELATED"/>
    <property type="match status" value="1"/>
</dbReference>
<comment type="subcellular location">
    <subcellularLocation>
        <location evidence="1">Cell membrane</location>
        <topology evidence="1">Multi-pass membrane protein</topology>
    </subcellularLocation>
</comment>
<evidence type="ECO:0000259" key="7">
    <source>
        <dbReference type="PROSITE" id="PS50156"/>
    </source>
</evidence>
<dbReference type="EMBL" id="VCYH01000001">
    <property type="protein sequence ID" value="MDN7023758.1"/>
    <property type="molecule type" value="Genomic_DNA"/>
</dbReference>
<evidence type="ECO:0000256" key="2">
    <source>
        <dbReference type="ARBA" id="ARBA00022475"/>
    </source>
</evidence>
<feature type="transmembrane region" description="Helical" evidence="6">
    <location>
        <begin position="204"/>
        <end position="223"/>
    </location>
</feature>
<feature type="transmembrane region" description="Helical" evidence="6">
    <location>
        <begin position="295"/>
        <end position="323"/>
    </location>
</feature>
<evidence type="ECO:0000256" key="3">
    <source>
        <dbReference type="ARBA" id="ARBA00022692"/>
    </source>
</evidence>
<feature type="transmembrane region" description="Helical" evidence="6">
    <location>
        <begin position="12"/>
        <end position="34"/>
    </location>
</feature>
<dbReference type="InterPro" id="IPR004869">
    <property type="entry name" value="MMPL_dom"/>
</dbReference>
<dbReference type="InterPro" id="IPR050545">
    <property type="entry name" value="Mycobact_MmpL"/>
</dbReference>
<keyword evidence="3 6" id="KW-0812">Transmembrane</keyword>
<feature type="transmembrane region" description="Helical" evidence="6">
    <location>
        <begin position="625"/>
        <end position="645"/>
    </location>
</feature>
<comment type="caution">
    <text evidence="8">The sequence shown here is derived from an EMBL/GenBank/DDBJ whole genome shotgun (WGS) entry which is preliminary data.</text>
</comment>
<feature type="transmembrane region" description="Helical" evidence="6">
    <location>
        <begin position="329"/>
        <end position="354"/>
    </location>
</feature>
<dbReference type="NCBIfam" id="TIGR00921">
    <property type="entry name" value="2A067"/>
    <property type="match status" value="1"/>
</dbReference>
<protein>
    <submittedName>
        <fullName evidence="8">RND family transporter</fullName>
    </submittedName>
</protein>
<organism evidence="8 9">
    <name type="scientific">Methanoculleus frigidifontis</name>
    <dbReference type="NCBI Taxonomy" id="2584085"/>
    <lineage>
        <taxon>Archaea</taxon>
        <taxon>Methanobacteriati</taxon>
        <taxon>Methanobacteriota</taxon>
        <taxon>Stenosarchaea group</taxon>
        <taxon>Methanomicrobia</taxon>
        <taxon>Methanomicrobiales</taxon>
        <taxon>Methanomicrobiaceae</taxon>
        <taxon>Methanoculleus</taxon>
    </lineage>
</organism>
<evidence type="ECO:0000256" key="4">
    <source>
        <dbReference type="ARBA" id="ARBA00022989"/>
    </source>
</evidence>